<feature type="signal peptide" evidence="3">
    <location>
        <begin position="1"/>
        <end position="29"/>
    </location>
</feature>
<evidence type="ECO:0000313" key="5">
    <source>
        <dbReference type="Proteomes" id="UP000504634"/>
    </source>
</evidence>
<keyword evidence="1" id="KW-1015">Disulfide bond</keyword>
<dbReference type="RefSeq" id="XP_030383241.1">
    <property type="nucleotide sequence ID" value="XM_030527381.1"/>
</dbReference>
<dbReference type="GeneID" id="115630726"/>
<organism evidence="5 6">
    <name type="scientific">Drosophila lebanonensis</name>
    <name type="common">Fruit fly</name>
    <name type="synonym">Scaptodrosophila lebanonensis</name>
    <dbReference type="NCBI Taxonomy" id="7225"/>
    <lineage>
        <taxon>Eukaryota</taxon>
        <taxon>Metazoa</taxon>
        <taxon>Ecdysozoa</taxon>
        <taxon>Arthropoda</taxon>
        <taxon>Hexapoda</taxon>
        <taxon>Insecta</taxon>
        <taxon>Pterygota</taxon>
        <taxon>Neoptera</taxon>
        <taxon>Endopterygota</taxon>
        <taxon>Diptera</taxon>
        <taxon>Brachycera</taxon>
        <taxon>Muscomorpha</taxon>
        <taxon>Ephydroidea</taxon>
        <taxon>Drosophilidae</taxon>
        <taxon>Scaptodrosophila</taxon>
    </lineage>
</organism>
<evidence type="ECO:0000256" key="1">
    <source>
        <dbReference type="ARBA" id="ARBA00023157"/>
    </source>
</evidence>
<feature type="chain" id="PRO_5026800272" evidence="3">
    <location>
        <begin position="30"/>
        <end position="366"/>
    </location>
</feature>
<name>A0A6J2U3N2_DROLE</name>
<dbReference type="PANTHER" id="PTHR33236:SF12">
    <property type="entry name" value="CUB DOMAIN-CONTAINING PROTEIN-RELATED"/>
    <property type="match status" value="1"/>
</dbReference>
<proteinExistence type="predicted"/>
<reference evidence="6" key="1">
    <citation type="submission" date="2025-08" db="UniProtKB">
        <authorList>
            <consortium name="RefSeq"/>
        </authorList>
    </citation>
    <scope>IDENTIFICATION</scope>
    <source>
        <strain evidence="6">11010-0011.00</strain>
        <tissue evidence="6">Whole body</tissue>
    </source>
</reference>
<evidence type="ECO:0000256" key="2">
    <source>
        <dbReference type="PROSITE-ProRule" id="PRU00059"/>
    </source>
</evidence>
<feature type="domain" description="CUB" evidence="4">
    <location>
        <begin position="220"/>
        <end position="355"/>
    </location>
</feature>
<protein>
    <submittedName>
        <fullName evidence="6">Uncharacterized protein LOC115630726</fullName>
    </submittedName>
</protein>
<evidence type="ECO:0000259" key="4">
    <source>
        <dbReference type="PROSITE" id="PS01180"/>
    </source>
</evidence>
<evidence type="ECO:0000313" key="6">
    <source>
        <dbReference type="RefSeq" id="XP_030383241.1"/>
    </source>
</evidence>
<dbReference type="SUPFAM" id="SSF49854">
    <property type="entry name" value="Spermadhesin, CUB domain"/>
    <property type="match status" value="1"/>
</dbReference>
<dbReference type="InterPro" id="IPR000859">
    <property type="entry name" value="CUB_dom"/>
</dbReference>
<accession>A0A6J2U3N2</accession>
<dbReference type="AlphaFoldDB" id="A0A6J2U3N2"/>
<dbReference type="PROSITE" id="PS01180">
    <property type="entry name" value="CUB"/>
    <property type="match status" value="1"/>
</dbReference>
<dbReference type="InterPro" id="IPR058698">
    <property type="entry name" value="CUB_metazoa"/>
</dbReference>
<comment type="caution">
    <text evidence="2">Lacks conserved residue(s) required for the propagation of feature annotation.</text>
</comment>
<dbReference type="OrthoDB" id="6378913at2759"/>
<sequence>MYLTMQLFLLPLLLLLLLLLCHAPVPAHCQLQCNGTNRQKRLVIRNPETRQLANLDSCQYNVASWSTQVCQVRIDFERFELPQPQLLGNGEQLLECVDYLQVQRFKLCGRNTGQHIYVPLKHGELLELHFSLSSRSSQSTWQLRLTQLECPQESKALDGSAATNKIPLFPTVRPMLPFLGGRLPRTFFGFNGSPGPAEQLLQSLTASPDEDYDLLAPLGCDQFYRSTNGGIVSFNYAGGIYMPNMNYAICVQSKGQSEISYTIDHFALSTNRDDTGPGYDTDCHSTVRTTGRASDYLLIPNSYMANNVALQPTYYCGSGLVGTKLRARAPFIIYFSSDAQTNMSETGFQLTYNVEQQSRAQAQAEL</sequence>
<dbReference type="Pfam" id="PF26080">
    <property type="entry name" value="CUB_animal"/>
    <property type="match status" value="1"/>
</dbReference>
<dbReference type="Gene3D" id="2.60.120.290">
    <property type="entry name" value="Spermadhesin, CUB domain"/>
    <property type="match status" value="1"/>
</dbReference>
<keyword evidence="5" id="KW-1185">Reference proteome</keyword>
<dbReference type="Proteomes" id="UP000504634">
    <property type="component" value="Unplaced"/>
</dbReference>
<dbReference type="InterPro" id="IPR035914">
    <property type="entry name" value="Sperma_CUB_dom_sf"/>
</dbReference>
<dbReference type="PANTHER" id="PTHR33236">
    <property type="entry name" value="INTRAFLAGELLAR TRANSPORT PROTEIN 122 FAMILY PROTEIN-RELATED"/>
    <property type="match status" value="1"/>
</dbReference>
<gene>
    <name evidence="6" type="primary">LOC115630726</name>
</gene>
<evidence type="ECO:0000256" key="3">
    <source>
        <dbReference type="SAM" id="SignalP"/>
    </source>
</evidence>
<keyword evidence="3" id="KW-0732">Signal</keyword>